<dbReference type="AlphaFoldDB" id="A0A7X1F9T5"/>
<comment type="caution">
    <text evidence="2">The sequence shown here is derived from an EMBL/GenBank/DDBJ whole genome shotgun (WGS) entry which is preliminary data.</text>
</comment>
<dbReference type="InterPro" id="IPR053136">
    <property type="entry name" value="UTP_pyrophosphatase-like"/>
</dbReference>
<dbReference type="Proteomes" id="UP000520156">
    <property type="component" value="Unassembled WGS sequence"/>
</dbReference>
<dbReference type="PANTHER" id="PTHR30399:SF1">
    <property type="entry name" value="UTP PYROPHOSPHATASE"/>
    <property type="match status" value="1"/>
</dbReference>
<dbReference type="Pfam" id="PF01863">
    <property type="entry name" value="YgjP-like"/>
    <property type="match status" value="1"/>
</dbReference>
<name>A0A7X1F9T5_9SPHN</name>
<keyword evidence="3" id="KW-1185">Reference proteome</keyword>
<proteinExistence type="predicted"/>
<dbReference type="PANTHER" id="PTHR30399">
    <property type="entry name" value="UNCHARACTERIZED PROTEIN YGJP"/>
    <property type="match status" value="1"/>
</dbReference>
<organism evidence="2 3">
    <name type="scientific">Novosphingobium aerophilum</name>
    <dbReference type="NCBI Taxonomy" id="2839843"/>
    <lineage>
        <taxon>Bacteria</taxon>
        <taxon>Pseudomonadati</taxon>
        <taxon>Pseudomonadota</taxon>
        <taxon>Alphaproteobacteria</taxon>
        <taxon>Sphingomonadales</taxon>
        <taxon>Sphingomonadaceae</taxon>
        <taxon>Novosphingobium</taxon>
    </lineage>
</organism>
<dbReference type="RefSeq" id="WP_185684420.1">
    <property type="nucleotide sequence ID" value="NZ_JACLAU010000032.1"/>
</dbReference>
<reference evidence="2 3" key="1">
    <citation type="submission" date="2020-08" db="EMBL/GenBank/DDBJ databases">
        <title>The genome sequence of Novosphingobium flavum 4Y4.</title>
        <authorList>
            <person name="Liu Y."/>
        </authorList>
    </citation>
    <scope>NUCLEOTIDE SEQUENCE [LARGE SCALE GENOMIC DNA]</scope>
    <source>
        <strain evidence="2 3">4Y4</strain>
    </source>
</reference>
<dbReference type="EMBL" id="JACLAU010000032">
    <property type="protein sequence ID" value="MBC2653036.1"/>
    <property type="molecule type" value="Genomic_DNA"/>
</dbReference>
<evidence type="ECO:0000259" key="1">
    <source>
        <dbReference type="Pfam" id="PF01863"/>
    </source>
</evidence>
<dbReference type="Gene3D" id="3.30.2010.10">
    <property type="entry name" value="Metalloproteases ('zincins'), catalytic domain"/>
    <property type="match status" value="1"/>
</dbReference>
<protein>
    <submittedName>
        <fullName evidence="2">M48 family metallopeptidase</fullName>
    </submittedName>
</protein>
<dbReference type="InterPro" id="IPR002725">
    <property type="entry name" value="YgjP-like_metallopeptidase"/>
</dbReference>
<sequence>MLDWLRRDPRAATTLQLGGREVPVEVRRLGHARRLTLRLAPDGSAVRITIPRWTPTREALEFARSRAEWLERQLERQVAAPPLAPGGALPWLGVPRRLLHDPAARRGVIVEAEALRVGGAAESVVPRLRRWVQAEARALFLADLADYAPRAGVPVPALALTSAQRRWGSCSTGGIVRLNWRLAMAPEAVRRSVVAHEVAHLIHFDHSPRFHALLADLFEGDLPAANAWLKQNGRSLYAPFG</sequence>
<evidence type="ECO:0000313" key="3">
    <source>
        <dbReference type="Proteomes" id="UP000520156"/>
    </source>
</evidence>
<accession>A0A7X1F9T5</accession>
<evidence type="ECO:0000313" key="2">
    <source>
        <dbReference type="EMBL" id="MBC2653036.1"/>
    </source>
</evidence>
<feature type="domain" description="YgjP-like metallopeptidase" evidence="1">
    <location>
        <begin position="34"/>
        <end position="231"/>
    </location>
</feature>
<gene>
    <name evidence="2" type="ORF">H7F49_15165</name>
</gene>
<dbReference type="CDD" id="cd07344">
    <property type="entry name" value="M48_yhfN_like"/>
    <property type="match status" value="1"/>
</dbReference>